<sequence length="530" mass="57625">MSLLTPPSNSRNLLVLASVSVASLVALGIVAFGGVGGSYSSRRRQSSKRRQSKRHRPHVYLRGLYNLGNTCFLNSTLQSLASVASFDIYVNNCVASLAGADNLGGYSVDAEIAVQLKHVLDLLAPQPRRVAAHSPRALIDSLGHKGRWIVSRNEQDAQELFQMLSSTLQTVCRQAETSLFDSGFLAKTTPIENGIITISRRASCCPIDSADQPTLPNSQDDEKASNGVSLGPSSDNPLLGMAASRIACVKCGYTAAIRHFTFDNLSLAVPHVANTTIEDCLALYTAIDQLDDFKCRRCTLAATLKQTQEDILRHKNNLEGLGSASKKARREEAAISKLCDQQRLLQDALTNDPEAELRGVRMVSLPAGVSTKQTMIARTPKVLMLHLSRSIYLPNGVSAKNPACVRLQRLLDISPFTTTGHISTSASKPISGPSVPVNMYSSKSLAEVRRRNCLYRLCALVIHSGAHDSGHFYAYRRVDEPNTGNECVDAEALLVDSAQWFLVSDISFTEVSLDTVLNAGNGYLLFYERV</sequence>
<dbReference type="SUPFAM" id="SSF54001">
    <property type="entry name" value="Cysteine proteinases"/>
    <property type="match status" value="1"/>
</dbReference>
<name>A0A9W8LVB4_9FUNG</name>
<dbReference type="InterPro" id="IPR038765">
    <property type="entry name" value="Papain-like_cys_pep_sf"/>
</dbReference>
<dbReference type="PANTHER" id="PTHR24006">
    <property type="entry name" value="UBIQUITIN CARBOXYL-TERMINAL HYDROLASE"/>
    <property type="match status" value="1"/>
</dbReference>
<keyword evidence="4 7" id="KW-0833">Ubl conjugation pathway</keyword>
<dbReference type="PANTHER" id="PTHR24006:SF888">
    <property type="entry name" value="UBIQUITIN CARBOXYL-TERMINAL HYDROLASE 30"/>
    <property type="match status" value="1"/>
</dbReference>
<feature type="transmembrane region" description="Helical" evidence="9">
    <location>
        <begin position="12"/>
        <end position="39"/>
    </location>
</feature>
<dbReference type="GO" id="GO:0004843">
    <property type="term" value="F:cysteine-type deubiquitinase activity"/>
    <property type="evidence" value="ECO:0007669"/>
    <property type="project" value="UniProtKB-UniRule"/>
</dbReference>
<keyword evidence="3 7" id="KW-0645">Protease</keyword>
<comment type="catalytic activity">
    <reaction evidence="1 7">
        <text>Thiol-dependent hydrolysis of ester, thioester, amide, peptide and isopeptide bonds formed by the C-terminal Gly of ubiquitin (a 76-residue protein attached to proteins as an intracellular targeting signal).</text>
        <dbReference type="EC" id="3.4.19.12"/>
    </reaction>
</comment>
<dbReference type="EMBL" id="JANBUO010000020">
    <property type="protein sequence ID" value="KAJ2808854.1"/>
    <property type="molecule type" value="Genomic_DNA"/>
</dbReference>
<reference evidence="11" key="1">
    <citation type="submission" date="2022-07" db="EMBL/GenBank/DDBJ databases">
        <title>Phylogenomic reconstructions and comparative analyses of Kickxellomycotina fungi.</title>
        <authorList>
            <person name="Reynolds N.K."/>
            <person name="Stajich J.E."/>
            <person name="Barry K."/>
            <person name="Grigoriev I.V."/>
            <person name="Crous P."/>
            <person name="Smith M.E."/>
        </authorList>
    </citation>
    <scope>NUCLEOTIDE SEQUENCE</scope>
    <source>
        <strain evidence="11">NRRL 1565</strain>
    </source>
</reference>
<dbReference type="InterPro" id="IPR028889">
    <property type="entry name" value="USP"/>
</dbReference>
<gene>
    <name evidence="11" type="primary">UBP1_1</name>
    <name evidence="11" type="ORF">H4R20_000596</name>
</gene>
<keyword evidence="9" id="KW-0472">Membrane</keyword>
<dbReference type="CDD" id="cd02662">
    <property type="entry name" value="Peptidase_C19F"/>
    <property type="match status" value="1"/>
</dbReference>
<keyword evidence="12" id="KW-1185">Reference proteome</keyword>
<evidence type="ECO:0000256" key="9">
    <source>
        <dbReference type="SAM" id="Phobius"/>
    </source>
</evidence>
<evidence type="ECO:0000259" key="10">
    <source>
        <dbReference type="PROSITE" id="PS50235"/>
    </source>
</evidence>
<accession>A0A9W8LVB4</accession>
<protein>
    <recommendedName>
        <fullName evidence="7">Ubiquitin carboxyl-terminal hydrolase</fullName>
        <ecNumber evidence="7">3.4.19.12</ecNumber>
    </recommendedName>
</protein>
<dbReference type="InterPro" id="IPR050164">
    <property type="entry name" value="Peptidase_C19"/>
</dbReference>
<dbReference type="Pfam" id="PF00443">
    <property type="entry name" value="UCH"/>
    <property type="match status" value="1"/>
</dbReference>
<organism evidence="11 12">
    <name type="scientific">Coemansia guatemalensis</name>
    <dbReference type="NCBI Taxonomy" id="2761395"/>
    <lineage>
        <taxon>Eukaryota</taxon>
        <taxon>Fungi</taxon>
        <taxon>Fungi incertae sedis</taxon>
        <taxon>Zoopagomycota</taxon>
        <taxon>Kickxellomycotina</taxon>
        <taxon>Kickxellomycetes</taxon>
        <taxon>Kickxellales</taxon>
        <taxon>Kickxellaceae</taxon>
        <taxon>Coemansia</taxon>
    </lineage>
</organism>
<evidence type="ECO:0000256" key="7">
    <source>
        <dbReference type="RuleBase" id="RU366025"/>
    </source>
</evidence>
<evidence type="ECO:0000256" key="4">
    <source>
        <dbReference type="ARBA" id="ARBA00022786"/>
    </source>
</evidence>
<dbReference type="InterPro" id="IPR018200">
    <property type="entry name" value="USP_CS"/>
</dbReference>
<keyword evidence="9" id="KW-1133">Transmembrane helix</keyword>
<dbReference type="Proteomes" id="UP001140094">
    <property type="component" value="Unassembled WGS sequence"/>
</dbReference>
<comment type="caution">
    <text evidence="11">The sequence shown here is derived from an EMBL/GenBank/DDBJ whole genome shotgun (WGS) entry which is preliminary data.</text>
</comment>
<feature type="region of interest" description="Disordered" evidence="8">
    <location>
        <begin position="210"/>
        <end position="231"/>
    </location>
</feature>
<dbReference type="AlphaFoldDB" id="A0A9W8LVB4"/>
<dbReference type="GO" id="GO:0016579">
    <property type="term" value="P:protein deubiquitination"/>
    <property type="evidence" value="ECO:0007669"/>
    <property type="project" value="InterPro"/>
</dbReference>
<dbReference type="PROSITE" id="PS50235">
    <property type="entry name" value="USP_3"/>
    <property type="match status" value="1"/>
</dbReference>
<evidence type="ECO:0000256" key="8">
    <source>
        <dbReference type="SAM" id="MobiDB-lite"/>
    </source>
</evidence>
<dbReference type="GO" id="GO:0005829">
    <property type="term" value="C:cytosol"/>
    <property type="evidence" value="ECO:0007669"/>
    <property type="project" value="TreeGrafter"/>
</dbReference>
<keyword evidence="9" id="KW-0812">Transmembrane</keyword>
<feature type="domain" description="USP" evidence="10">
    <location>
        <begin position="62"/>
        <end position="530"/>
    </location>
</feature>
<dbReference type="PROSITE" id="PS00973">
    <property type="entry name" value="USP_2"/>
    <property type="match status" value="1"/>
</dbReference>
<dbReference type="PROSITE" id="PS00972">
    <property type="entry name" value="USP_1"/>
    <property type="match status" value="1"/>
</dbReference>
<evidence type="ECO:0000313" key="12">
    <source>
        <dbReference type="Proteomes" id="UP001140094"/>
    </source>
</evidence>
<dbReference type="Gene3D" id="3.90.70.10">
    <property type="entry name" value="Cysteine proteinases"/>
    <property type="match status" value="1"/>
</dbReference>
<evidence type="ECO:0000256" key="6">
    <source>
        <dbReference type="ARBA" id="ARBA00022807"/>
    </source>
</evidence>
<keyword evidence="5 7" id="KW-0378">Hydrolase</keyword>
<evidence type="ECO:0000313" key="11">
    <source>
        <dbReference type="EMBL" id="KAJ2808854.1"/>
    </source>
</evidence>
<evidence type="ECO:0000256" key="3">
    <source>
        <dbReference type="ARBA" id="ARBA00022670"/>
    </source>
</evidence>
<evidence type="ECO:0000256" key="1">
    <source>
        <dbReference type="ARBA" id="ARBA00000707"/>
    </source>
</evidence>
<dbReference type="EC" id="3.4.19.12" evidence="7"/>
<dbReference type="OrthoDB" id="2020758at2759"/>
<proteinExistence type="inferred from homology"/>
<evidence type="ECO:0000256" key="5">
    <source>
        <dbReference type="ARBA" id="ARBA00022801"/>
    </source>
</evidence>
<evidence type="ECO:0000256" key="2">
    <source>
        <dbReference type="ARBA" id="ARBA00009085"/>
    </source>
</evidence>
<dbReference type="GO" id="GO:0006508">
    <property type="term" value="P:proteolysis"/>
    <property type="evidence" value="ECO:0007669"/>
    <property type="project" value="UniProtKB-KW"/>
</dbReference>
<comment type="similarity">
    <text evidence="2 7">Belongs to the peptidase C19 family.</text>
</comment>
<dbReference type="GO" id="GO:0005634">
    <property type="term" value="C:nucleus"/>
    <property type="evidence" value="ECO:0007669"/>
    <property type="project" value="TreeGrafter"/>
</dbReference>
<keyword evidence="6 7" id="KW-0788">Thiol protease</keyword>
<dbReference type="InterPro" id="IPR001394">
    <property type="entry name" value="Peptidase_C19_UCH"/>
</dbReference>